<dbReference type="InterPro" id="IPR036421">
    <property type="entry name" value="Fe_dep_repressor_sf"/>
</dbReference>
<evidence type="ECO:0000313" key="7">
    <source>
        <dbReference type="Proteomes" id="UP000196258"/>
    </source>
</evidence>
<dbReference type="InterPro" id="IPR036388">
    <property type="entry name" value="WH-like_DNA-bd_sf"/>
</dbReference>
<dbReference type="AlphaFoldDB" id="A0A1Y4QJ77"/>
<dbReference type="PANTHER" id="PTHR33238:SF7">
    <property type="entry name" value="IRON-DEPENDENT TRANSCRIPTIONAL REGULATOR"/>
    <property type="match status" value="1"/>
</dbReference>
<organism evidence="6 7">
    <name type="scientific">Thomasclavelia spiroformis</name>
    <dbReference type="NCBI Taxonomy" id="29348"/>
    <lineage>
        <taxon>Bacteria</taxon>
        <taxon>Bacillati</taxon>
        <taxon>Bacillota</taxon>
        <taxon>Erysipelotrichia</taxon>
        <taxon>Erysipelotrichales</taxon>
        <taxon>Coprobacillaceae</taxon>
        <taxon>Thomasclavelia</taxon>
    </lineage>
</organism>
<dbReference type="InterPro" id="IPR050536">
    <property type="entry name" value="DtxR_MntR_Metal-Reg"/>
</dbReference>
<dbReference type="SMART" id="SM00529">
    <property type="entry name" value="HTH_DTXR"/>
    <property type="match status" value="1"/>
</dbReference>
<gene>
    <name evidence="6" type="ORF">B5E91_06700</name>
</gene>
<protein>
    <submittedName>
        <fullName evidence="6">DtxR family transcriptional regulator</fullName>
    </submittedName>
</protein>
<accession>A0A1Y4QJ77</accession>
<sequence length="120" mass="13503">MQESGEMYLETILILKSKNEFVRSIDVAKHLGFSKPSVSRGVGILKAEGYIVIDDNGHINLTDKGNQKAKYVYEKHRILTEFLMKITNVSKEIAEADACKIEHVISDEVFAGIKNYLNEA</sequence>
<dbReference type="GO" id="GO:0003700">
    <property type="term" value="F:DNA-binding transcription factor activity"/>
    <property type="evidence" value="ECO:0007669"/>
    <property type="project" value="InterPro"/>
</dbReference>
<dbReference type="Pfam" id="PF02742">
    <property type="entry name" value="Fe_dep_repr_C"/>
    <property type="match status" value="1"/>
</dbReference>
<name>A0A1Y4QJ77_9FIRM</name>
<dbReference type="GO" id="GO:0003677">
    <property type="term" value="F:DNA binding"/>
    <property type="evidence" value="ECO:0007669"/>
    <property type="project" value="UniProtKB-KW"/>
</dbReference>
<dbReference type="SUPFAM" id="SSF47979">
    <property type="entry name" value="Iron-dependent repressor protein, dimerization domain"/>
    <property type="match status" value="1"/>
</dbReference>
<dbReference type="RefSeq" id="WP_087256268.1">
    <property type="nucleotide sequence ID" value="NZ_JAGZOQ010000003.1"/>
</dbReference>
<proteinExistence type="inferred from homology"/>
<dbReference type="Pfam" id="PF01325">
    <property type="entry name" value="Fe_dep_repress"/>
    <property type="match status" value="1"/>
</dbReference>
<reference evidence="7" key="1">
    <citation type="submission" date="2017-04" db="EMBL/GenBank/DDBJ databases">
        <title>Function of individual gut microbiota members based on whole genome sequencing of pure cultures obtained from chicken caecum.</title>
        <authorList>
            <person name="Medvecky M."/>
            <person name="Cejkova D."/>
            <person name="Polansky O."/>
            <person name="Karasova D."/>
            <person name="Kubasova T."/>
            <person name="Cizek A."/>
            <person name="Rychlik I."/>
        </authorList>
    </citation>
    <scope>NUCLEOTIDE SEQUENCE [LARGE SCALE GENOMIC DNA]</scope>
    <source>
        <strain evidence="7">An149</strain>
    </source>
</reference>
<evidence type="ECO:0000259" key="5">
    <source>
        <dbReference type="PROSITE" id="PS50944"/>
    </source>
</evidence>
<dbReference type="InterPro" id="IPR022689">
    <property type="entry name" value="Iron_dep_repressor"/>
</dbReference>
<dbReference type="InterPro" id="IPR022687">
    <property type="entry name" value="HTH_DTXR"/>
</dbReference>
<keyword evidence="4" id="KW-0804">Transcription</keyword>
<keyword evidence="3" id="KW-0238">DNA-binding</keyword>
<dbReference type="InterPro" id="IPR036390">
    <property type="entry name" value="WH_DNA-bd_sf"/>
</dbReference>
<comment type="caution">
    <text evidence="6">The sequence shown here is derived from an EMBL/GenBank/DDBJ whole genome shotgun (WGS) entry which is preliminary data.</text>
</comment>
<dbReference type="InterPro" id="IPR001367">
    <property type="entry name" value="Fe_dep_repressor"/>
</dbReference>
<dbReference type="Proteomes" id="UP000196258">
    <property type="component" value="Unassembled WGS sequence"/>
</dbReference>
<comment type="similarity">
    <text evidence="1">Belongs to the DtxR/MntR family.</text>
</comment>
<dbReference type="Gene3D" id="1.10.60.10">
    <property type="entry name" value="Iron dependent repressor, metal binding and dimerisation domain"/>
    <property type="match status" value="1"/>
</dbReference>
<feature type="domain" description="HTH dtxR-type" evidence="5">
    <location>
        <begin position="1"/>
        <end position="62"/>
    </location>
</feature>
<dbReference type="EMBL" id="NFLB01000006">
    <property type="protein sequence ID" value="OUQ05336.1"/>
    <property type="molecule type" value="Genomic_DNA"/>
</dbReference>
<evidence type="ECO:0000313" key="6">
    <source>
        <dbReference type="EMBL" id="OUQ05336.1"/>
    </source>
</evidence>
<keyword evidence="2" id="KW-0805">Transcription regulation</keyword>
<dbReference type="SUPFAM" id="SSF46785">
    <property type="entry name" value="Winged helix' DNA-binding domain"/>
    <property type="match status" value="1"/>
</dbReference>
<evidence type="ECO:0000256" key="1">
    <source>
        <dbReference type="ARBA" id="ARBA00007871"/>
    </source>
</evidence>
<dbReference type="GO" id="GO:0046914">
    <property type="term" value="F:transition metal ion binding"/>
    <property type="evidence" value="ECO:0007669"/>
    <property type="project" value="InterPro"/>
</dbReference>
<dbReference type="PANTHER" id="PTHR33238">
    <property type="entry name" value="IRON (METAL) DEPENDENT REPRESSOR, DTXR FAMILY"/>
    <property type="match status" value="1"/>
</dbReference>
<dbReference type="Gene3D" id="1.10.10.10">
    <property type="entry name" value="Winged helix-like DNA-binding domain superfamily/Winged helix DNA-binding domain"/>
    <property type="match status" value="1"/>
</dbReference>
<dbReference type="PROSITE" id="PS50944">
    <property type="entry name" value="HTH_DTXR"/>
    <property type="match status" value="1"/>
</dbReference>
<evidence type="ECO:0000256" key="4">
    <source>
        <dbReference type="ARBA" id="ARBA00023163"/>
    </source>
</evidence>
<evidence type="ECO:0000256" key="3">
    <source>
        <dbReference type="ARBA" id="ARBA00023125"/>
    </source>
</evidence>
<evidence type="ECO:0000256" key="2">
    <source>
        <dbReference type="ARBA" id="ARBA00023015"/>
    </source>
</evidence>
<dbReference type="GO" id="GO:0046983">
    <property type="term" value="F:protein dimerization activity"/>
    <property type="evidence" value="ECO:0007669"/>
    <property type="project" value="InterPro"/>
</dbReference>